<dbReference type="EMBL" id="JACYFU010000002">
    <property type="protein sequence ID" value="MBD8065957.1"/>
    <property type="molecule type" value="Genomic_DNA"/>
</dbReference>
<sequence>MLVAVITEEEGYSASIDLAVVREQSRPAARTYTALRSSQFYRDWLVVWGSRREFGERGFVAQPGQVLATLVADGEHIVSRRQARRGTYPYSTLEKVVQSVLAAHLYKCSRLLGGAIAANEGPARGEPGAASVITSLLLPLKTVLRSGKRTKAQDWASNLYDELRNDIGPPFIRALYGEKPRTVELDVGARWFARGMELANRHPLHEDVEHQLPEIADELTLLDTMVSLRMRVARMASGERAINAAWDDAEVIPFELAEPVLWESDAMERPGLQEMTEVAYRYDFDVSQLYPEQGYLRPHFLAAAAVGKHERRGEFDEDPSAHWGLLGLIEKTDDGGMERELAEARAFLRTRLGADLQQWVLRKEPGPILRPLDILRVRQFRQDQEKAGG</sequence>
<comment type="caution">
    <text evidence="1">The sequence shown here is derived from an EMBL/GenBank/DDBJ whole genome shotgun (WGS) entry which is preliminary data.</text>
</comment>
<reference evidence="1" key="1">
    <citation type="submission" date="2020-09" db="EMBL/GenBank/DDBJ databases">
        <title>Genome seq and assembly of Devosia sp.</title>
        <authorList>
            <person name="Chhetri G."/>
        </authorList>
    </citation>
    <scope>NUCLEOTIDE SEQUENCE</scope>
    <source>
        <strain evidence="1">PTR5</strain>
    </source>
</reference>
<dbReference type="Proteomes" id="UP000654108">
    <property type="component" value="Unassembled WGS sequence"/>
</dbReference>
<dbReference type="AlphaFoldDB" id="A0A927ITJ9"/>
<proteinExistence type="predicted"/>
<name>A0A927ITJ9_9HYPH</name>
<organism evidence="1 2">
    <name type="scientific">Devosia oryzisoli</name>
    <dbReference type="NCBI Taxonomy" id="2774138"/>
    <lineage>
        <taxon>Bacteria</taxon>
        <taxon>Pseudomonadati</taxon>
        <taxon>Pseudomonadota</taxon>
        <taxon>Alphaproteobacteria</taxon>
        <taxon>Hyphomicrobiales</taxon>
        <taxon>Devosiaceae</taxon>
        <taxon>Devosia</taxon>
    </lineage>
</organism>
<evidence type="ECO:0000313" key="2">
    <source>
        <dbReference type="Proteomes" id="UP000654108"/>
    </source>
</evidence>
<evidence type="ECO:0000313" key="1">
    <source>
        <dbReference type="EMBL" id="MBD8065957.1"/>
    </source>
</evidence>
<keyword evidence="2" id="KW-1185">Reference proteome</keyword>
<protein>
    <submittedName>
        <fullName evidence="1">Uncharacterized protein</fullName>
    </submittedName>
</protein>
<dbReference type="RefSeq" id="WP_191775199.1">
    <property type="nucleotide sequence ID" value="NZ_JACYFU010000002.1"/>
</dbReference>
<accession>A0A927ITJ9</accession>
<gene>
    <name evidence="1" type="ORF">IC608_10775</name>
</gene>